<organism evidence="2 3">
    <name type="scientific">Chrysophaeum taylorii</name>
    <dbReference type="NCBI Taxonomy" id="2483200"/>
    <lineage>
        <taxon>Eukaryota</taxon>
        <taxon>Sar</taxon>
        <taxon>Stramenopiles</taxon>
        <taxon>Ochrophyta</taxon>
        <taxon>Pelagophyceae</taxon>
        <taxon>Pelagomonadales</taxon>
        <taxon>Pelagomonadaceae</taxon>
        <taxon>Chrysophaeum</taxon>
    </lineage>
</organism>
<evidence type="ECO:0000313" key="2">
    <source>
        <dbReference type="EMBL" id="KAJ8611730.1"/>
    </source>
</evidence>
<keyword evidence="3" id="KW-1185">Reference proteome</keyword>
<comment type="caution">
    <text evidence="2">The sequence shown here is derived from an EMBL/GenBank/DDBJ whole genome shotgun (WGS) entry which is preliminary data.</text>
</comment>
<feature type="transmembrane region" description="Helical" evidence="1">
    <location>
        <begin position="151"/>
        <end position="168"/>
    </location>
</feature>
<dbReference type="InterPro" id="IPR011701">
    <property type="entry name" value="MFS"/>
</dbReference>
<keyword evidence="1" id="KW-0472">Membrane</keyword>
<feature type="transmembrane region" description="Helical" evidence="1">
    <location>
        <begin position="30"/>
        <end position="52"/>
    </location>
</feature>
<evidence type="ECO:0000256" key="1">
    <source>
        <dbReference type="SAM" id="Phobius"/>
    </source>
</evidence>
<dbReference type="InterPro" id="IPR036259">
    <property type="entry name" value="MFS_trans_sf"/>
</dbReference>
<dbReference type="PANTHER" id="PTHR11360">
    <property type="entry name" value="MONOCARBOXYLATE TRANSPORTER"/>
    <property type="match status" value="1"/>
</dbReference>
<accession>A0AAD7UM46</accession>
<dbReference type="Proteomes" id="UP001230188">
    <property type="component" value="Unassembled WGS sequence"/>
</dbReference>
<dbReference type="Pfam" id="PF07690">
    <property type="entry name" value="MFS_1"/>
    <property type="match status" value="1"/>
</dbReference>
<feature type="transmembrane region" description="Helical" evidence="1">
    <location>
        <begin position="220"/>
        <end position="243"/>
    </location>
</feature>
<feature type="transmembrane region" description="Helical" evidence="1">
    <location>
        <begin position="250"/>
        <end position="270"/>
    </location>
</feature>
<proteinExistence type="predicted"/>
<sequence>MAHGPGLHYCYGIIAAELVESNGLETTSRALIGGAGSVSTGLMLLGAPLSAFAQDAAGAWRTVAGGAGVAALGLGLSGVATRAWHLYLTFGVLVGLGHSFCFPPCPVAVAQHFEGHPRAALASGIATAGSGFGTIALGLLTAWLVATGWRLAFFVLALSTFAFVELVAPALEARRRAVDRDAPRGVRRLVACTALYAFGWEIPFVHLVSYARERGHTPAAAAGAVVAIGVGGLGGRVAALAAADAIGLPVALLGATSATALADAALPSIVASRVGLYCYGMLVGSTAGACVGLTTPLARACLEGGSLARASGLAYSAMAPGLLVGPIVAGALRDARSDGYDVAFYLAATCWAAATVAAWHLRASLRSPPPRALPTSGGRGIDNDSHSA</sequence>
<dbReference type="InterPro" id="IPR050327">
    <property type="entry name" value="Proton-linked_MCT"/>
</dbReference>
<keyword evidence="1" id="KW-1133">Transmembrane helix</keyword>
<evidence type="ECO:0008006" key="4">
    <source>
        <dbReference type="Google" id="ProtNLM"/>
    </source>
</evidence>
<keyword evidence="1" id="KW-0812">Transmembrane</keyword>
<feature type="transmembrane region" description="Helical" evidence="1">
    <location>
        <begin position="189"/>
        <end position="208"/>
    </location>
</feature>
<feature type="transmembrane region" description="Helical" evidence="1">
    <location>
        <begin position="342"/>
        <end position="361"/>
    </location>
</feature>
<name>A0AAD7UM46_9STRA</name>
<protein>
    <recommendedName>
        <fullName evidence="4">Major facilitator superfamily (MFS) profile domain-containing protein</fullName>
    </recommendedName>
</protein>
<dbReference type="EMBL" id="JAQMWT010000065">
    <property type="protein sequence ID" value="KAJ8611730.1"/>
    <property type="molecule type" value="Genomic_DNA"/>
</dbReference>
<dbReference type="SUPFAM" id="SSF103473">
    <property type="entry name" value="MFS general substrate transporter"/>
    <property type="match status" value="1"/>
</dbReference>
<gene>
    <name evidence="2" type="ORF">CTAYLR_009203</name>
</gene>
<feature type="transmembrane region" description="Helical" evidence="1">
    <location>
        <begin position="310"/>
        <end position="330"/>
    </location>
</feature>
<feature type="transmembrane region" description="Helical" evidence="1">
    <location>
        <begin position="121"/>
        <end position="145"/>
    </location>
</feature>
<feature type="transmembrane region" description="Helical" evidence="1">
    <location>
        <begin position="276"/>
        <end position="298"/>
    </location>
</feature>
<dbReference type="PANTHER" id="PTHR11360:SF284">
    <property type="entry name" value="EG:103B4.3 PROTEIN-RELATED"/>
    <property type="match status" value="1"/>
</dbReference>
<feature type="transmembrane region" description="Helical" evidence="1">
    <location>
        <begin position="59"/>
        <end position="80"/>
    </location>
</feature>
<dbReference type="Gene3D" id="1.20.1250.20">
    <property type="entry name" value="MFS general substrate transporter like domains"/>
    <property type="match status" value="2"/>
</dbReference>
<dbReference type="AlphaFoldDB" id="A0AAD7UM46"/>
<reference evidence="2" key="1">
    <citation type="submission" date="2023-01" db="EMBL/GenBank/DDBJ databases">
        <title>Metagenome sequencing of chrysophaentin producing Chrysophaeum taylorii.</title>
        <authorList>
            <person name="Davison J."/>
            <person name="Bewley C."/>
        </authorList>
    </citation>
    <scope>NUCLEOTIDE SEQUENCE</scope>
    <source>
        <strain evidence="2">NIES-1699</strain>
    </source>
</reference>
<feature type="transmembrane region" description="Helical" evidence="1">
    <location>
        <begin position="86"/>
        <end position="109"/>
    </location>
</feature>
<dbReference type="GO" id="GO:0022857">
    <property type="term" value="F:transmembrane transporter activity"/>
    <property type="evidence" value="ECO:0007669"/>
    <property type="project" value="InterPro"/>
</dbReference>
<evidence type="ECO:0000313" key="3">
    <source>
        <dbReference type="Proteomes" id="UP001230188"/>
    </source>
</evidence>